<dbReference type="EMBL" id="LLXJ01007987">
    <property type="protein sequence ID" value="PKB93461.1"/>
    <property type="molecule type" value="Genomic_DNA"/>
</dbReference>
<dbReference type="Proteomes" id="UP000232722">
    <property type="component" value="Unassembled WGS sequence"/>
</dbReference>
<dbReference type="AlphaFoldDB" id="A0A2N0NFV1"/>
<feature type="compositionally biased region" description="Basic and acidic residues" evidence="1">
    <location>
        <begin position="1"/>
        <end position="26"/>
    </location>
</feature>
<gene>
    <name evidence="2" type="ORF">RhiirA5_483633</name>
</gene>
<sequence>MEMKNHDFADHDIKDHEKIDDDKSVEDSESTEEVNKDVALRKNTNRIHKTISEEGKKIIVDYMEDWKKERKPSNPFKILAIKLKDSCNYDYNSKAICDYYWNMLDPCLVKGPIPPEERKRICELVEEYLRTNGSIPSQIPWKGLQPKYKKIGKWIRKKCNNVAPIKRNTPNKKIDTSTLNEKPTLNEKINTCEKSTLNEKTDKSTLNEKSTLDNTSTLNEKLTLDDTSTLNEKLTLDDTSTLNEDTSNETALSEKTDNEEEKNTPSTKRTFNSLSTFSKTFNFLRNSPKPFNSLVTFPKTFNSLRTLSETFNSLVKFSMSGLDCFPYGTALSEEIAKILNNDISEKNTPATLNFTPDESKPII</sequence>
<feature type="region of interest" description="Disordered" evidence="1">
    <location>
        <begin position="1"/>
        <end position="39"/>
    </location>
</feature>
<dbReference type="VEuPathDB" id="FungiDB:RhiirA1_536724"/>
<evidence type="ECO:0000256" key="1">
    <source>
        <dbReference type="SAM" id="MobiDB-lite"/>
    </source>
</evidence>
<reference evidence="2 3" key="2">
    <citation type="submission" date="2017-09" db="EMBL/GenBank/DDBJ databases">
        <title>Extensive intraspecific genome diversity in a model arbuscular mycorrhizal fungus.</title>
        <authorList>
            <person name="Chen E.C."/>
            <person name="Morin E."/>
            <person name="Beaudet D."/>
            <person name="Noel J."/>
            <person name="Ndikumana S."/>
            <person name="Charron P."/>
            <person name="St-Onge C."/>
            <person name="Giorgi J."/>
            <person name="Grigoriev I.V."/>
            <person name="Roux C."/>
            <person name="Martin F.M."/>
            <person name="Corradi N."/>
        </authorList>
    </citation>
    <scope>NUCLEOTIDE SEQUENCE [LARGE SCALE GENOMIC DNA]</scope>
    <source>
        <strain evidence="2 3">A5</strain>
    </source>
</reference>
<dbReference type="VEuPathDB" id="FungiDB:RhiirFUN_026026"/>
<feature type="region of interest" description="Disordered" evidence="1">
    <location>
        <begin position="240"/>
        <end position="268"/>
    </location>
</feature>
<accession>A0A2N0NFV1</accession>
<name>A0A2N0NFV1_9GLOM</name>
<comment type="caution">
    <text evidence="2">The sequence shown here is derived from an EMBL/GenBank/DDBJ whole genome shotgun (WGS) entry which is preliminary data.</text>
</comment>
<dbReference type="VEuPathDB" id="FungiDB:FUN_022006"/>
<feature type="compositionally biased region" description="Polar residues" evidence="1">
    <location>
        <begin position="240"/>
        <end position="253"/>
    </location>
</feature>
<protein>
    <submittedName>
        <fullName evidence="2">Uncharacterized protein</fullName>
    </submittedName>
</protein>
<reference evidence="2 3" key="1">
    <citation type="submission" date="2016-04" db="EMBL/GenBank/DDBJ databases">
        <title>Genome analyses suggest a sexual origin of heterokaryosis in a supposedly ancient asexual fungus.</title>
        <authorList>
            <person name="Ropars J."/>
            <person name="Sedzielewska K."/>
            <person name="Noel J."/>
            <person name="Charron P."/>
            <person name="Farinelli L."/>
            <person name="Marton T."/>
            <person name="Kruger M."/>
            <person name="Pelin A."/>
            <person name="Brachmann A."/>
            <person name="Corradi N."/>
        </authorList>
    </citation>
    <scope>NUCLEOTIDE SEQUENCE [LARGE SCALE GENOMIC DNA]</scope>
    <source>
        <strain evidence="2 3">A5</strain>
    </source>
</reference>
<organism evidence="2 3">
    <name type="scientific">Rhizophagus irregularis</name>
    <dbReference type="NCBI Taxonomy" id="588596"/>
    <lineage>
        <taxon>Eukaryota</taxon>
        <taxon>Fungi</taxon>
        <taxon>Fungi incertae sedis</taxon>
        <taxon>Mucoromycota</taxon>
        <taxon>Glomeromycotina</taxon>
        <taxon>Glomeromycetes</taxon>
        <taxon>Glomerales</taxon>
        <taxon>Glomeraceae</taxon>
        <taxon>Rhizophagus</taxon>
    </lineage>
</organism>
<evidence type="ECO:0000313" key="3">
    <source>
        <dbReference type="Proteomes" id="UP000232722"/>
    </source>
</evidence>
<proteinExistence type="predicted"/>
<evidence type="ECO:0000313" key="2">
    <source>
        <dbReference type="EMBL" id="PKB93461.1"/>
    </source>
</evidence>